<dbReference type="Pfam" id="PF03916">
    <property type="entry name" value="NrfD"/>
    <property type="match status" value="1"/>
</dbReference>
<reference evidence="8 9" key="1">
    <citation type="journal article" date="2014" name="PLoS Genet.">
        <title>Phylogenetically driven sequencing of extremely halophilic archaea reveals strategies for static and dynamic osmo-response.</title>
        <authorList>
            <person name="Becker E.A."/>
            <person name="Seitzer P.M."/>
            <person name="Tritt A."/>
            <person name="Larsen D."/>
            <person name="Krusor M."/>
            <person name="Yao A.I."/>
            <person name="Wu D."/>
            <person name="Madern D."/>
            <person name="Eisen J.A."/>
            <person name="Darling A.E."/>
            <person name="Facciotti M.T."/>
        </authorList>
    </citation>
    <scope>NUCLEOTIDE SEQUENCE [LARGE SCALE GENOMIC DNA]</scope>
    <source>
        <strain evidence="8 9">JCM 10879</strain>
    </source>
</reference>
<feature type="transmembrane region" description="Helical" evidence="7">
    <location>
        <begin position="97"/>
        <end position="116"/>
    </location>
</feature>
<dbReference type="EMBL" id="AOMA01000007">
    <property type="protein sequence ID" value="EMA46592.1"/>
    <property type="molecule type" value="Genomic_DNA"/>
</dbReference>
<keyword evidence="4 7" id="KW-0812">Transmembrane</keyword>
<feature type="transmembrane region" description="Helical" evidence="7">
    <location>
        <begin position="168"/>
        <end position="189"/>
    </location>
</feature>
<feature type="transmembrane region" description="Helical" evidence="7">
    <location>
        <begin position="63"/>
        <end position="85"/>
    </location>
</feature>
<dbReference type="InterPro" id="IPR052049">
    <property type="entry name" value="Electron_transfer_protein"/>
</dbReference>
<evidence type="ECO:0000313" key="8">
    <source>
        <dbReference type="EMBL" id="EMA46592.1"/>
    </source>
</evidence>
<dbReference type="Proteomes" id="UP000011607">
    <property type="component" value="Unassembled WGS sequence"/>
</dbReference>
<evidence type="ECO:0000256" key="4">
    <source>
        <dbReference type="ARBA" id="ARBA00022692"/>
    </source>
</evidence>
<evidence type="ECO:0000256" key="3">
    <source>
        <dbReference type="ARBA" id="ARBA00022475"/>
    </source>
</evidence>
<dbReference type="GO" id="GO:0005886">
    <property type="term" value="C:plasma membrane"/>
    <property type="evidence" value="ECO:0007669"/>
    <property type="project" value="UniProtKB-SubCell"/>
</dbReference>
<organism evidence="8 9">
    <name type="scientific">Halobiforma nitratireducens JCM 10879</name>
    <dbReference type="NCBI Taxonomy" id="1227454"/>
    <lineage>
        <taxon>Archaea</taxon>
        <taxon>Methanobacteriati</taxon>
        <taxon>Methanobacteriota</taxon>
        <taxon>Stenosarchaea group</taxon>
        <taxon>Halobacteria</taxon>
        <taxon>Halobacteriales</taxon>
        <taxon>Natrialbaceae</taxon>
        <taxon>Halobiforma</taxon>
    </lineage>
</organism>
<dbReference type="OrthoDB" id="41377at2157"/>
<evidence type="ECO:0000256" key="2">
    <source>
        <dbReference type="ARBA" id="ARBA00008929"/>
    </source>
</evidence>
<keyword evidence="6 7" id="KW-0472">Membrane</keyword>
<feature type="transmembrane region" description="Helical" evidence="7">
    <location>
        <begin position="354"/>
        <end position="375"/>
    </location>
</feature>
<feature type="transmembrane region" description="Helical" evidence="7">
    <location>
        <begin position="241"/>
        <end position="261"/>
    </location>
</feature>
<dbReference type="Gene3D" id="1.20.1630.10">
    <property type="entry name" value="Formate dehydrogenase/DMSO reductase domain"/>
    <property type="match status" value="1"/>
</dbReference>
<evidence type="ECO:0000256" key="1">
    <source>
        <dbReference type="ARBA" id="ARBA00004651"/>
    </source>
</evidence>
<dbReference type="InterPro" id="IPR005614">
    <property type="entry name" value="NrfD-like"/>
</dbReference>
<feature type="transmembrane region" description="Helical" evidence="7">
    <location>
        <begin position="20"/>
        <end position="43"/>
    </location>
</feature>
<dbReference type="PANTHER" id="PTHR34856">
    <property type="entry name" value="PROTEIN NRFD"/>
    <property type="match status" value="1"/>
</dbReference>
<dbReference type="AlphaFoldDB" id="M0MLN4"/>
<dbReference type="RefSeq" id="WP_006671186.1">
    <property type="nucleotide sequence ID" value="NZ_AOMA01000007.1"/>
</dbReference>
<dbReference type="PANTHER" id="PTHR34856:SF2">
    <property type="entry name" value="PROTEIN NRFD"/>
    <property type="match status" value="1"/>
</dbReference>
<proteinExistence type="inferred from homology"/>
<dbReference type="eggNOG" id="arCOG02025">
    <property type="taxonomic scope" value="Archaea"/>
</dbReference>
<keyword evidence="9" id="KW-1185">Reference proteome</keyword>
<accession>M0MLN4</accession>
<feature type="transmembrane region" description="Helical" evidence="7">
    <location>
        <begin position="201"/>
        <end position="220"/>
    </location>
</feature>
<sequence length="409" mass="43244">MSQSTHSSGLPDIEDGGKRLYAWLAAIAIGLVIGLYGVVTLFLEGTIATGIDSQAPWGILISTYVFFALLSTGICIGVVALAGVFGLKKYEPLVKRGVLLAIATLAAGLLVIFVSLGHQQGMIHLLLSANPGSPMWWMIVFYTIYMVALLAEFYLLERNGASKLSVSLLALLAPIAAGTTLGAIFGTSIRPYYADVFGPVYLVLTAVLSGVALIAAVVIVESKLAGGTLEDARQELVTETLGKYLGLLLGITIVTVAWKYIMGLTATNNAMAAAHEYMLFGPPSWWVWTFGIVLGLVVPFALVATSRTRSVNGVLAASVLVLVGMFASRLEYVLGGQVVSLTQDPSLQWPFVSYSPTGIEIAVVILGIAVFALLYTAGRLLFDLDEVPDHDVKTPSTPSPAVTGGDDDD</sequence>
<gene>
    <name evidence="8" type="ORF">C446_01066</name>
</gene>
<feature type="transmembrane region" description="Helical" evidence="7">
    <location>
        <begin position="311"/>
        <end position="334"/>
    </location>
</feature>
<keyword evidence="3" id="KW-1003">Cell membrane</keyword>
<feature type="transmembrane region" description="Helical" evidence="7">
    <location>
        <begin position="136"/>
        <end position="156"/>
    </location>
</feature>
<comment type="caution">
    <text evidence="8">The sequence shown here is derived from an EMBL/GenBank/DDBJ whole genome shotgun (WGS) entry which is preliminary data.</text>
</comment>
<evidence type="ECO:0000256" key="7">
    <source>
        <dbReference type="SAM" id="Phobius"/>
    </source>
</evidence>
<evidence type="ECO:0000256" key="6">
    <source>
        <dbReference type="ARBA" id="ARBA00023136"/>
    </source>
</evidence>
<dbReference type="STRING" id="1227454.C446_01066"/>
<name>M0MLN4_9EURY</name>
<keyword evidence="5 7" id="KW-1133">Transmembrane helix</keyword>
<evidence type="ECO:0000256" key="5">
    <source>
        <dbReference type="ARBA" id="ARBA00022989"/>
    </source>
</evidence>
<feature type="transmembrane region" description="Helical" evidence="7">
    <location>
        <begin position="285"/>
        <end position="304"/>
    </location>
</feature>
<comment type="subcellular location">
    <subcellularLocation>
        <location evidence="1">Cell membrane</location>
        <topology evidence="1">Multi-pass membrane protein</topology>
    </subcellularLocation>
</comment>
<protein>
    <submittedName>
        <fullName evidence="8">Polysulfide reductase NrfD</fullName>
    </submittedName>
</protein>
<comment type="similarity">
    <text evidence="2">Belongs to the NrfD family.</text>
</comment>
<evidence type="ECO:0000313" key="9">
    <source>
        <dbReference type="Proteomes" id="UP000011607"/>
    </source>
</evidence>